<sequence>MIVTAAAHPTSIRAILFDLDDTLIDHTSAAHNAAAAWARELGLPGDQTDRWFAIERQHFAAYERGECTHQQQRRNRVRDFLGDLSLDDAATDALFARFLTLYEQHWRAFPDAVPALTRALEAGLQVGILTNGATELQQRKLERTGLDISGVQLLTSTDLGAAKPNPECYERALATIETTAHETIMVGDSFPNDVEGARAVGITAFHLVRGHSSDDLYSLPSLDLLPF</sequence>
<evidence type="ECO:0000313" key="1">
    <source>
        <dbReference type="EMBL" id="EKX88029.1"/>
    </source>
</evidence>
<dbReference type="SFLD" id="SFLDS00003">
    <property type="entry name" value="Haloacid_Dehalogenase"/>
    <property type="match status" value="1"/>
</dbReference>
<evidence type="ECO:0000313" key="2">
    <source>
        <dbReference type="Proteomes" id="UP000010445"/>
    </source>
</evidence>
<dbReference type="Pfam" id="PF00702">
    <property type="entry name" value="Hydrolase"/>
    <property type="match status" value="1"/>
</dbReference>
<reference evidence="1 2" key="1">
    <citation type="submission" date="2012-05" db="EMBL/GenBank/DDBJ databases">
        <authorList>
            <person name="Weinstock G."/>
            <person name="Sodergren E."/>
            <person name="Lobos E.A."/>
            <person name="Fulton L."/>
            <person name="Fulton R."/>
            <person name="Courtney L."/>
            <person name="Fronick C."/>
            <person name="O'Laughlin M."/>
            <person name="Godfrey J."/>
            <person name="Wilson R.M."/>
            <person name="Miner T."/>
            <person name="Farmer C."/>
            <person name="Delehaunty K."/>
            <person name="Cordes M."/>
            <person name="Minx P."/>
            <person name="Tomlinson C."/>
            <person name="Chen J."/>
            <person name="Wollam A."/>
            <person name="Pepin K.H."/>
            <person name="Bhonagiri V."/>
            <person name="Zhang X."/>
            <person name="Suruliraj S."/>
            <person name="Warren W."/>
            <person name="Mitreva M."/>
            <person name="Mardis E.R."/>
            <person name="Wilson R.K."/>
        </authorList>
    </citation>
    <scope>NUCLEOTIDE SEQUENCE [LARGE SCALE GENOMIC DNA]</scope>
    <source>
        <strain evidence="1 2">F0235</strain>
    </source>
</reference>
<dbReference type="InterPro" id="IPR052550">
    <property type="entry name" value="Pyrimidine_5'-ntase_YjjG"/>
</dbReference>
<dbReference type="PANTHER" id="PTHR47478">
    <property type="match status" value="1"/>
</dbReference>
<proteinExistence type="predicted"/>
<dbReference type="InterPro" id="IPR006439">
    <property type="entry name" value="HAD-SF_hydro_IA"/>
</dbReference>
<name>L1MAL1_9CORY</name>
<gene>
    <name evidence="1" type="ORF">HMPREF9997_02392</name>
</gene>
<dbReference type="SFLD" id="SFLDG01129">
    <property type="entry name" value="C1.5:_HAD__Beta-PGM__Phosphata"/>
    <property type="match status" value="1"/>
</dbReference>
<dbReference type="PANTHER" id="PTHR47478:SF1">
    <property type="entry name" value="PYRIMIDINE 5'-NUCLEOTIDASE YJJG"/>
    <property type="match status" value="1"/>
</dbReference>
<dbReference type="eggNOG" id="COG1011">
    <property type="taxonomic scope" value="Bacteria"/>
</dbReference>
<dbReference type="InterPro" id="IPR023214">
    <property type="entry name" value="HAD_sf"/>
</dbReference>
<dbReference type="EMBL" id="AMEM01000040">
    <property type="protein sequence ID" value="EKX88029.1"/>
    <property type="molecule type" value="Genomic_DNA"/>
</dbReference>
<dbReference type="HOGENOM" id="CLU_045011_8_1_11"/>
<dbReference type="Proteomes" id="UP000010445">
    <property type="component" value="Unassembled WGS sequence"/>
</dbReference>
<organism evidence="1 2">
    <name type="scientific">Corynebacterium durum F0235</name>
    <dbReference type="NCBI Taxonomy" id="1035195"/>
    <lineage>
        <taxon>Bacteria</taxon>
        <taxon>Bacillati</taxon>
        <taxon>Actinomycetota</taxon>
        <taxon>Actinomycetes</taxon>
        <taxon>Mycobacteriales</taxon>
        <taxon>Corynebacteriaceae</taxon>
        <taxon>Corynebacterium</taxon>
    </lineage>
</organism>
<dbReference type="PATRIC" id="fig|1035195.3.peg.2136"/>
<comment type="caution">
    <text evidence="1">The sequence shown here is derived from an EMBL/GenBank/DDBJ whole genome shotgun (WGS) entry which is preliminary data.</text>
</comment>
<keyword evidence="2" id="KW-1185">Reference proteome</keyword>
<dbReference type="InterPro" id="IPR023198">
    <property type="entry name" value="PGP-like_dom2"/>
</dbReference>
<dbReference type="SUPFAM" id="SSF56784">
    <property type="entry name" value="HAD-like"/>
    <property type="match status" value="1"/>
</dbReference>
<dbReference type="Gene3D" id="3.40.50.1000">
    <property type="entry name" value="HAD superfamily/HAD-like"/>
    <property type="match status" value="1"/>
</dbReference>
<dbReference type="Gene3D" id="1.10.150.240">
    <property type="entry name" value="Putative phosphatase, domain 2"/>
    <property type="match status" value="1"/>
</dbReference>
<protein>
    <submittedName>
        <fullName evidence="1">Putative haloacid dehalogenase, type II</fullName>
    </submittedName>
</protein>
<dbReference type="AlphaFoldDB" id="L1MAL1"/>
<dbReference type="PRINTS" id="PR00413">
    <property type="entry name" value="HADHALOGNASE"/>
</dbReference>
<accession>L1MAL1</accession>
<dbReference type="InterPro" id="IPR036412">
    <property type="entry name" value="HAD-like_sf"/>
</dbReference>
<dbReference type="NCBIfam" id="TIGR01549">
    <property type="entry name" value="HAD-SF-IA-v1"/>
    <property type="match status" value="1"/>
</dbReference>
<dbReference type="STRING" id="1035195.HMPREF9997_02392"/>
<dbReference type="OrthoDB" id="9810501at2"/>